<comment type="caution">
    <text evidence="3">The sequence shown here is derived from an EMBL/GenBank/DDBJ whole genome shotgun (WGS) entry which is preliminary data.</text>
</comment>
<keyword evidence="4" id="KW-1185">Reference proteome</keyword>
<organism evidence="3 4">
    <name type="scientific">Neoroseomonas marina</name>
    <dbReference type="NCBI Taxonomy" id="1232220"/>
    <lineage>
        <taxon>Bacteria</taxon>
        <taxon>Pseudomonadati</taxon>
        <taxon>Pseudomonadota</taxon>
        <taxon>Alphaproteobacteria</taxon>
        <taxon>Acetobacterales</taxon>
        <taxon>Acetobacteraceae</taxon>
        <taxon>Neoroseomonas</taxon>
    </lineage>
</organism>
<reference evidence="3 4" key="1">
    <citation type="submission" date="2020-03" db="EMBL/GenBank/DDBJ databases">
        <authorList>
            <person name="Sun Q."/>
        </authorList>
    </citation>
    <scope>NUCLEOTIDE SEQUENCE [LARGE SCALE GENOMIC DNA]</scope>
    <source>
        <strain evidence="3 4">JC162</strain>
    </source>
</reference>
<proteinExistence type="predicted"/>
<evidence type="ECO:0000256" key="1">
    <source>
        <dbReference type="SAM" id="Coils"/>
    </source>
</evidence>
<keyword evidence="2" id="KW-1133">Transmembrane helix</keyword>
<dbReference type="InterPro" id="IPR010406">
    <property type="entry name" value="DUF1003"/>
</dbReference>
<evidence type="ECO:0000256" key="2">
    <source>
        <dbReference type="SAM" id="Phobius"/>
    </source>
</evidence>
<dbReference type="PANTHER" id="PTHR41386">
    <property type="entry name" value="INTEGRAL MEMBRANE PROTEIN-RELATED"/>
    <property type="match status" value="1"/>
</dbReference>
<feature type="coiled-coil region" evidence="1">
    <location>
        <begin position="131"/>
        <end position="173"/>
    </location>
</feature>
<gene>
    <name evidence="3" type="ORF">GWK16_15375</name>
</gene>
<accession>A0A848EGQ3</accession>
<keyword evidence="1" id="KW-0175">Coiled coil</keyword>
<evidence type="ECO:0000313" key="4">
    <source>
        <dbReference type="Proteomes" id="UP000548582"/>
    </source>
</evidence>
<name>A0A848EGQ3_9PROT</name>
<dbReference type="PANTHER" id="PTHR41386:SF1">
    <property type="entry name" value="MEMBRANE PROTEIN"/>
    <property type="match status" value="1"/>
</dbReference>
<keyword evidence="2" id="KW-0472">Membrane</keyword>
<protein>
    <submittedName>
        <fullName evidence="3">DUF1003 domain-containing protein</fullName>
    </submittedName>
</protein>
<feature type="transmembrane region" description="Helical" evidence="2">
    <location>
        <begin position="92"/>
        <end position="111"/>
    </location>
</feature>
<evidence type="ECO:0000313" key="3">
    <source>
        <dbReference type="EMBL" id="NMJ42627.1"/>
    </source>
</evidence>
<dbReference type="Proteomes" id="UP000548582">
    <property type="component" value="Unassembled WGS sequence"/>
</dbReference>
<dbReference type="Pfam" id="PF06210">
    <property type="entry name" value="DUF1003"/>
    <property type="match status" value="1"/>
</dbReference>
<sequence>MTQPAVPAVPGAARQRGNAYRRHLRAAIHLARRRRRGLGPAPRVPLGAVLADAVASTVGSWRFIIVQTGLITAWITGNAIFGGGAWDPYPFILLNLLLSFQAAYTAPVIMMSQNRQADIDRDRALADYQVNIRAEAEIALLHEKIDLMRERELIELTHLLKAALARIESLETKGGAA</sequence>
<dbReference type="AlphaFoldDB" id="A0A848EGQ3"/>
<dbReference type="EMBL" id="JABBKX010000005">
    <property type="protein sequence ID" value="NMJ42627.1"/>
    <property type="molecule type" value="Genomic_DNA"/>
</dbReference>
<keyword evidence="2" id="KW-0812">Transmembrane</keyword>
<feature type="transmembrane region" description="Helical" evidence="2">
    <location>
        <begin position="63"/>
        <end position="86"/>
    </location>
</feature>